<protein>
    <submittedName>
        <fullName evidence="3">Tyrosine-type recombinase/integrase</fullName>
    </submittedName>
</protein>
<evidence type="ECO:0000313" key="3">
    <source>
        <dbReference type="EMBL" id="MEQ2371371.1"/>
    </source>
</evidence>
<dbReference type="RefSeq" id="WP_349056958.1">
    <property type="nucleotide sequence ID" value="NZ_JBBMEJ010000012.1"/>
</dbReference>
<keyword evidence="1" id="KW-0233">DNA recombination</keyword>
<dbReference type="InterPro" id="IPR002104">
    <property type="entry name" value="Integrase_catalytic"/>
</dbReference>
<gene>
    <name evidence="3" type="ORF">WMO28_10535</name>
</gene>
<reference evidence="3 4" key="1">
    <citation type="submission" date="2024-03" db="EMBL/GenBank/DDBJ databases">
        <title>Human intestinal bacterial collection.</title>
        <authorList>
            <person name="Pauvert C."/>
            <person name="Hitch T.C.A."/>
            <person name="Clavel T."/>
        </authorList>
    </citation>
    <scope>NUCLEOTIDE SEQUENCE [LARGE SCALE GENOMIC DNA]</scope>
    <source>
        <strain evidence="3 4">CLA-JM-H16</strain>
    </source>
</reference>
<sequence length="111" mass="13193">MIYAKGCLQQFNRLLLKRSKGYHQKYYKELLKSLDFPDIHFHQLRNTYTTILLKNSFNVKGVSHLLGHSKEIISVDVYGDTAQIIEDCLYALEPYIEEVIPKERENQYFDY</sequence>
<proteinExistence type="predicted"/>
<organism evidence="3 4">
    <name type="scientific">Blautia aquisgranensis</name>
    <dbReference type="NCBI Taxonomy" id="3133153"/>
    <lineage>
        <taxon>Bacteria</taxon>
        <taxon>Bacillati</taxon>
        <taxon>Bacillota</taxon>
        <taxon>Clostridia</taxon>
        <taxon>Lachnospirales</taxon>
        <taxon>Lachnospiraceae</taxon>
        <taxon>Blautia</taxon>
    </lineage>
</organism>
<evidence type="ECO:0000256" key="1">
    <source>
        <dbReference type="ARBA" id="ARBA00023172"/>
    </source>
</evidence>
<dbReference type="Gene3D" id="1.10.443.10">
    <property type="entry name" value="Intergrase catalytic core"/>
    <property type="match status" value="1"/>
</dbReference>
<dbReference type="Proteomes" id="UP001473063">
    <property type="component" value="Unassembled WGS sequence"/>
</dbReference>
<evidence type="ECO:0000259" key="2">
    <source>
        <dbReference type="Pfam" id="PF00589"/>
    </source>
</evidence>
<accession>A0ABV1BFR4</accession>
<feature type="domain" description="Tyr recombinase" evidence="2">
    <location>
        <begin position="24"/>
        <end position="71"/>
    </location>
</feature>
<dbReference type="InterPro" id="IPR013762">
    <property type="entry name" value="Integrase-like_cat_sf"/>
</dbReference>
<dbReference type="EMBL" id="JBBMEJ010000012">
    <property type="protein sequence ID" value="MEQ2371371.1"/>
    <property type="molecule type" value="Genomic_DNA"/>
</dbReference>
<dbReference type="Pfam" id="PF00589">
    <property type="entry name" value="Phage_integrase"/>
    <property type="match status" value="1"/>
</dbReference>
<dbReference type="InterPro" id="IPR011010">
    <property type="entry name" value="DNA_brk_join_enz"/>
</dbReference>
<name>A0ABV1BFR4_9FIRM</name>
<keyword evidence="4" id="KW-1185">Reference proteome</keyword>
<comment type="caution">
    <text evidence="3">The sequence shown here is derived from an EMBL/GenBank/DDBJ whole genome shotgun (WGS) entry which is preliminary data.</text>
</comment>
<evidence type="ECO:0000313" key="4">
    <source>
        <dbReference type="Proteomes" id="UP001473063"/>
    </source>
</evidence>
<dbReference type="SUPFAM" id="SSF56349">
    <property type="entry name" value="DNA breaking-rejoining enzymes"/>
    <property type="match status" value="1"/>
</dbReference>